<dbReference type="SMART" id="SM00906">
    <property type="entry name" value="Fungal_trans"/>
    <property type="match status" value="1"/>
</dbReference>
<dbReference type="InterPro" id="IPR012334">
    <property type="entry name" value="Pectin_lyas_fold"/>
</dbReference>
<keyword evidence="7" id="KW-0238">DNA-binding</keyword>
<dbReference type="GO" id="GO:0045490">
    <property type="term" value="P:pectin catabolic process"/>
    <property type="evidence" value="ECO:0007669"/>
    <property type="project" value="UniProtKB-UniPathway"/>
</dbReference>
<dbReference type="AlphaFoldDB" id="A0A0G2HJT2"/>
<feature type="chain" id="PRO_5002545064" evidence="11">
    <location>
        <begin position="24"/>
        <end position="1105"/>
    </location>
</feature>
<keyword evidence="8" id="KW-0804">Transcription</keyword>
<feature type="domain" description="Xylanolytic transcriptional activator regulatory" evidence="12">
    <location>
        <begin position="759"/>
        <end position="835"/>
    </location>
</feature>
<keyword evidence="9" id="KW-0539">Nucleus</keyword>
<dbReference type="InterPro" id="IPR051615">
    <property type="entry name" value="Transcr_Regulatory_Elem"/>
</dbReference>
<reference evidence="13 14" key="2">
    <citation type="submission" date="2015-05" db="EMBL/GenBank/DDBJ databases">
        <authorList>
            <person name="Morales-Cruz A."/>
            <person name="Amrine K.C."/>
            <person name="Cantu D."/>
        </authorList>
    </citation>
    <scope>NUCLEOTIDE SEQUENCE [LARGE SCALE GENOMIC DNA]</scope>
    <source>
        <strain evidence="13">UCRPC4</strain>
    </source>
</reference>
<sequence length="1105" mass="121541">MARNSSLAFLCTLILHCCSLVLANAIVSTPKRSLNFDRIECQIPTKNPLAGCPKGTVLVGPGSTYSTIQSAIKSLRNDSSEAVILILPGNYTEQVNVTRSDPVYLLGQTSHPKEFTKNAANVLWAATAGTGDNAYTATLTVASDLDAALTGSGTTGHTIPANETFGNTDFRTYNLNFINDYAPYSDGPSLALSMGNANAGFYYSGFYSYQDTIYVGKVGSAYFYKSAIAGQTDFFYGFGTAWVQSCDIQLRGCGGGITAWKGTNTTFTNKYGIYLVDNDVHKANSSLNITEKCALGRPWNDAHRSIFAFNYLDDSIQPGGYIEWSTSTPRVDNYTFMAEYKDYGPGFNLTARLANANITKELTTAQWEQKGKTAICEYPTNDDKRRVQGTRYALELLSHRVEQLTTILTEQGLAIPAMKWEDTKIVIDVCDGLKIPWPSNLVGDNSGQRPKTGTPSNPSAVQTVQFNEPFSNQGPSENVGFQADVFSSPSGALVPEGSEWNWNNSNDPWAFWDPQNAASLLSGSLPGVLNNVNSLPYPGLAWTGAQMQHSSKRDVLQAAISSKSSDDGVEDFDDKFINRFSARFGSLKIAADGKTKYIGAASTANFLDDDDHYQQREEMELRKLQKDRETLLAHSLVGKEVDPTLEAHFVDLYFLHQDPILPLVDRNVYEHAKEKFSKGERDRGFYSDGLTNAMCALGAAHEPPFRASFNTYPKSLPVFFAERAKTLLQVDIGYPSVATVQSLVLLSAHELASNKDAGGWSYTGSAMRFCLDLGLERDCTPFVGQSLITPEEANARSLAFWGCFVMNHLWGFHLGRPFQVEGDITVSKPISLSSPVWGPPRTMLGANDPSNLAESGSFEPFRHVIYLCETAGPIMHTLFGTGSIDAKELQSKTEPITSQLFRWKETLPEKLRVDSTDADATYSRQLLMLQGFRHARETCISSAKDISKLLKVYEARYALQHMHVHCVEIISAAALIMIAMEYASAPSRRAQVEQETGPALSMYFRALDNLSATYDKAKATRDGLLAAQGSWMNRPKPTTAGTGSKRSSNEPNNTISLESKRLREVEELNSSQGGASALSHTQRPIYGHDWADPWMPQQFEPQFPQ</sequence>
<evidence type="ECO:0000256" key="9">
    <source>
        <dbReference type="ARBA" id="ARBA00023242"/>
    </source>
</evidence>
<dbReference type="Gene3D" id="2.160.20.10">
    <property type="entry name" value="Single-stranded right-handed beta-helix, Pectin lyase-like"/>
    <property type="match status" value="1"/>
</dbReference>
<proteinExistence type="predicted"/>
<keyword evidence="2" id="KW-0479">Metal-binding</keyword>
<dbReference type="Pfam" id="PF04082">
    <property type="entry name" value="Fungal_trans"/>
    <property type="match status" value="1"/>
</dbReference>
<dbReference type="GO" id="GO:0006351">
    <property type="term" value="P:DNA-templated transcription"/>
    <property type="evidence" value="ECO:0007669"/>
    <property type="project" value="InterPro"/>
</dbReference>
<evidence type="ECO:0000256" key="1">
    <source>
        <dbReference type="ARBA" id="ARBA00005184"/>
    </source>
</evidence>
<feature type="compositionally biased region" description="Polar residues" evidence="10">
    <location>
        <begin position="1039"/>
        <end position="1057"/>
    </location>
</feature>
<feature type="region of interest" description="Disordered" evidence="10">
    <location>
        <begin position="1026"/>
        <end position="1078"/>
    </location>
</feature>
<accession>A0A0G2HJT2</accession>
<dbReference type="InterPro" id="IPR000070">
    <property type="entry name" value="Pectinesterase_cat"/>
</dbReference>
<dbReference type="InterPro" id="IPR011050">
    <property type="entry name" value="Pectin_lyase_fold/virulence"/>
</dbReference>
<keyword evidence="11" id="KW-0732">Signal</keyword>
<dbReference type="CDD" id="cd12148">
    <property type="entry name" value="fungal_TF_MHR"/>
    <property type="match status" value="1"/>
</dbReference>
<evidence type="ECO:0000256" key="3">
    <source>
        <dbReference type="ARBA" id="ARBA00022801"/>
    </source>
</evidence>
<keyword evidence="5" id="KW-0805">Transcription regulation</keyword>
<dbReference type="GO" id="GO:0003677">
    <property type="term" value="F:DNA binding"/>
    <property type="evidence" value="ECO:0007669"/>
    <property type="project" value="UniProtKB-KW"/>
</dbReference>
<evidence type="ECO:0000313" key="13">
    <source>
        <dbReference type="EMBL" id="KKY28600.1"/>
    </source>
</evidence>
<dbReference type="OrthoDB" id="3934656at2759"/>
<feature type="signal peptide" evidence="11">
    <location>
        <begin position="1"/>
        <end position="23"/>
    </location>
</feature>
<dbReference type="GO" id="GO:0008270">
    <property type="term" value="F:zinc ion binding"/>
    <property type="evidence" value="ECO:0007669"/>
    <property type="project" value="InterPro"/>
</dbReference>
<dbReference type="Pfam" id="PF01095">
    <property type="entry name" value="Pectinesterase"/>
    <property type="match status" value="1"/>
</dbReference>
<dbReference type="PANTHER" id="PTHR31313">
    <property type="entry name" value="TY1 ENHANCER ACTIVATOR"/>
    <property type="match status" value="1"/>
</dbReference>
<evidence type="ECO:0000256" key="6">
    <source>
        <dbReference type="ARBA" id="ARBA00023085"/>
    </source>
</evidence>
<evidence type="ECO:0000256" key="5">
    <source>
        <dbReference type="ARBA" id="ARBA00023015"/>
    </source>
</evidence>
<keyword evidence="14" id="KW-1185">Reference proteome</keyword>
<comment type="pathway">
    <text evidence="1">Glycan metabolism; pectin degradation; 2-dehydro-3-deoxy-D-gluconate from pectin: step 1/5.</text>
</comment>
<evidence type="ECO:0000256" key="2">
    <source>
        <dbReference type="ARBA" id="ARBA00022723"/>
    </source>
</evidence>
<dbReference type="SUPFAM" id="SSF51126">
    <property type="entry name" value="Pectin lyase-like"/>
    <property type="match status" value="1"/>
</dbReference>
<comment type="caution">
    <text evidence="13">The sequence shown here is derived from an EMBL/GenBank/DDBJ whole genome shotgun (WGS) entry which is preliminary data.</text>
</comment>
<dbReference type="Proteomes" id="UP000053317">
    <property type="component" value="Unassembled WGS sequence"/>
</dbReference>
<organism evidence="13 14">
    <name type="scientific">Phaeomoniella chlamydospora</name>
    <name type="common">Phaeoacremonium chlamydosporum</name>
    <dbReference type="NCBI Taxonomy" id="158046"/>
    <lineage>
        <taxon>Eukaryota</taxon>
        <taxon>Fungi</taxon>
        <taxon>Dikarya</taxon>
        <taxon>Ascomycota</taxon>
        <taxon>Pezizomycotina</taxon>
        <taxon>Eurotiomycetes</taxon>
        <taxon>Chaetothyriomycetidae</taxon>
        <taxon>Phaeomoniellales</taxon>
        <taxon>Phaeomoniellaceae</taxon>
        <taxon>Phaeomoniella</taxon>
    </lineage>
</organism>
<keyword evidence="3" id="KW-0378">Hydrolase</keyword>
<evidence type="ECO:0000256" key="10">
    <source>
        <dbReference type="SAM" id="MobiDB-lite"/>
    </source>
</evidence>
<evidence type="ECO:0000256" key="8">
    <source>
        <dbReference type="ARBA" id="ARBA00023163"/>
    </source>
</evidence>
<gene>
    <name evidence="13" type="ORF">UCRPC4_g00405</name>
</gene>
<reference evidence="13 14" key="1">
    <citation type="submission" date="2015-05" db="EMBL/GenBank/DDBJ databases">
        <title>Distinctive expansion of gene families associated with plant cell wall degradation and secondary metabolism in the genomes of grapevine trunk pathogens.</title>
        <authorList>
            <person name="Lawrence D.P."/>
            <person name="Travadon R."/>
            <person name="Rolshausen P.E."/>
            <person name="Baumgartner K."/>
        </authorList>
    </citation>
    <scope>NUCLEOTIDE SEQUENCE [LARGE SCALE GENOMIC DNA]</scope>
    <source>
        <strain evidence="13">UCRPC4</strain>
    </source>
</reference>
<dbReference type="GO" id="GO:0042545">
    <property type="term" value="P:cell wall modification"/>
    <property type="evidence" value="ECO:0007669"/>
    <property type="project" value="InterPro"/>
</dbReference>
<keyword evidence="4" id="KW-0862">Zinc</keyword>
<evidence type="ECO:0000259" key="12">
    <source>
        <dbReference type="SMART" id="SM00906"/>
    </source>
</evidence>
<dbReference type="PANTHER" id="PTHR31313:SF77">
    <property type="entry name" value="ZN(II)2CYS6 TRANSCRIPTION FACTOR (EUROFUNG)"/>
    <property type="match status" value="1"/>
</dbReference>
<evidence type="ECO:0000256" key="11">
    <source>
        <dbReference type="SAM" id="SignalP"/>
    </source>
</evidence>
<evidence type="ECO:0000256" key="7">
    <source>
        <dbReference type="ARBA" id="ARBA00023125"/>
    </source>
</evidence>
<keyword evidence="6" id="KW-0063">Aspartyl esterase</keyword>
<dbReference type="GO" id="GO:0030599">
    <property type="term" value="F:pectinesterase activity"/>
    <property type="evidence" value="ECO:0007669"/>
    <property type="project" value="InterPro"/>
</dbReference>
<protein>
    <submittedName>
        <fullName evidence="13">Putative pectin methylesterase</fullName>
    </submittedName>
</protein>
<dbReference type="UniPathway" id="UPA00545">
    <property type="reaction ID" value="UER00823"/>
</dbReference>
<dbReference type="EMBL" id="LCWF01000010">
    <property type="protein sequence ID" value="KKY28600.1"/>
    <property type="molecule type" value="Genomic_DNA"/>
</dbReference>
<evidence type="ECO:0000313" key="14">
    <source>
        <dbReference type="Proteomes" id="UP000053317"/>
    </source>
</evidence>
<feature type="compositionally biased region" description="Polar residues" evidence="10">
    <location>
        <begin position="1068"/>
        <end position="1078"/>
    </location>
</feature>
<evidence type="ECO:0000256" key="4">
    <source>
        <dbReference type="ARBA" id="ARBA00022833"/>
    </source>
</evidence>
<name>A0A0G2HJT2_PHACM</name>
<dbReference type="InterPro" id="IPR007219">
    <property type="entry name" value="XnlR_reg_dom"/>
</dbReference>